<evidence type="ECO:0000313" key="3">
    <source>
        <dbReference type="Proteomes" id="UP000198897"/>
    </source>
</evidence>
<gene>
    <name evidence="2" type="ORF">SAMN05216353_10464</name>
</gene>
<keyword evidence="3" id="KW-1185">Reference proteome</keyword>
<feature type="domain" description="DUF2357" evidence="1">
    <location>
        <begin position="125"/>
        <end position="378"/>
    </location>
</feature>
<dbReference type="InterPro" id="IPR007505">
    <property type="entry name" value="PDDEXK_7"/>
</dbReference>
<accession>A0A1I2KCA7</accession>
<dbReference type="AlphaFoldDB" id="A0A1I2KCA7"/>
<dbReference type="Pfam" id="PF04411">
    <property type="entry name" value="PDDEXK_7"/>
    <property type="match status" value="1"/>
</dbReference>
<protein>
    <recommendedName>
        <fullName evidence="1">DUF2357 domain-containing protein</fullName>
    </recommendedName>
</protein>
<dbReference type="RefSeq" id="WP_089750351.1">
    <property type="nucleotide sequence ID" value="NZ_FOOG01000004.1"/>
</dbReference>
<proteinExistence type="predicted"/>
<name>A0A1I2KCA7_9BACI</name>
<dbReference type="InterPro" id="IPR018633">
    <property type="entry name" value="DUF2357"/>
</dbReference>
<evidence type="ECO:0000259" key="1">
    <source>
        <dbReference type="Pfam" id="PF09823"/>
    </source>
</evidence>
<dbReference type="Pfam" id="PF09823">
    <property type="entry name" value="DUF2357"/>
    <property type="match status" value="1"/>
</dbReference>
<dbReference type="Proteomes" id="UP000198897">
    <property type="component" value="Unassembled WGS sequence"/>
</dbReference>
<dbReference type="EMBL" id="FOOG01000004">
    <property type="protein sequence ID" value="SFF64672.1"/>
    <property type="molecule type" value="Genomic_DNA"/>
</dbReference>
<evidence type="ECO:0000313" key="2">
    <source>
        <dbReference type="EMBL" id="SFF64672.1"/>
    </source>
</evidence>
<sequence length="824" mass="95629">MDLLPSGAADERELIEIETDSFSLYIKGKPYHSRYESLKQYKAIQPYESMYFSVNGEAIESVRVFDVREERLTDHTSVPPLFFENGVYQLVVTPKKHDSLEFEHEHPALRKAVSKVGKHPHQLLMGNLSFTNEVGYTTFSIRSEGKKKLDVTLEVFPSKLSYKEDYQKLLEEVNEEVYNLAYHFVKKTYLGATTTQAADPSWAEFYRLVMKYFQQFTKAVTQVEKQPHHQLKKEHRLVRGDQLNRQDTVGLKYLRKRPGLFVESPNGIPIHERKMMPTKGINVQKEPTYDTLENRFVKWMMVRLSHKLSSLKRKMEERNPFDQQNPNQDNIKVVEDMESSIQRKLASSFWRTIGKLDRSVMTLVLQMAPGYREAYQAYLTLSRGLVLHGEVARMSVKDVATLYEYWTFLKLGQILASKYKMISQDIIRVNREGLFVTLNQSKSAKRVFRHPHTNEKITLHFQKHSGTLPTVRQKPDSMLSIEKVGKDHAYEYVFDAKYRVDFAAEGSYYGRTYHSPGPLEEDINTMHRYRDAIVENNASAYERNTFGAYVLFPWGEEHEYEKHAFYQSIQKVNIGGFPFLPQSTALVERFLDRLIECSPKQLQEEGILPKGTLEEWNSRVKEKVLIVKVNGEQQLRNINQSGQMSIPDSYLCKGWKEASYIALYKPKAIFAEDGGIYQYAKLRDLKVDYQRGGIRLYMDTWKRLKHSIKPVGYGISTSTLTTLPNLKAAEELPQLYMKSAMERQLWEVLRRFSRDIRMDLDFTELEKAGKVTSFRTLTSGITVEVEESVVNVRSDKGSMAFSYGDVVHNVNKVFREIVNLQSRG</sequence>
<dbReference type="OrthoDB" id="11970at2"/>
<reference evidence="3" key="1">
    <citation type="submission" date="2016-10" db="EMBL/GenBank/DDBJ databases">
        <authorList>
            <person name="Varghese N."/>
            <person name="Submissions S."/>
        </authorList>
    </citation>
    <scope>NUCLEOTIDE SEQUENCE [LARGE SCALE GENOMIC DNA]</scope>
    <source>
        <strain evidence="3">FP5</strain>
    </source>
</reference>
<organism evidence="2 3">
    <name type="scientific">Halobacillus alkaliphilus</name>
    <dbReference type="NCBI Taxonomy" id="396056"/>
    <lineage>
        <taxon>Bacteria</taxon>
        <taxon>Bacillati</taxon>
        <taxon>Bacillota</taxon>
        <taxon>Bacilli</taxon>
        <taxon>Bacillales</taxon>
        <taxon>Bacillaceae</taxon>
        <taxon>Halobacillus</taxon>
    </lineage>
</organism>